<feature type="region of interest" description="Disordered" evidence="1">
    <location>
        <begin position="133"/>
        <end position="290"/>
    </location>
</feature>
<proteinExistence type="predicted"/>
<dbReference type="Proteomes" id="UP000316476">
    <property type="component" value="Unassembled WGS sequence"/>
</dbReference>
<feature type="region of interest" description="Disordered" evidence="1">
    <location>
        <begin position="26"/>
        <end position="106"/>
    </location>
</feature>
<feature type="compositionally biased region" description="Basic and acidic residues" evidence="1">
    <location>
        <begin position="279"/>
        <end position="290"/>
    </location>
</feature>
<dbReference type="EMBL" id="SJPZ01000001">
    <property type="protein sequence ID" value="TWU66747.1"/>
    <property type="molecule type" value="Genomic_DNA"/>
</dbReference>
<dbReference type="RefSeq" id="WP_197136891.1">
    <property type="nucleotide sequence ID" value="NZ_SJPZ01000001.1"/>
</dbReference>
<feature type="compositionally biased region" description="Polar residues" evidence="1">
    <location>
        <begin position="137"/>
        <end position="148"/>
    </location>
</feature>
<reference evidence="2 3" key="1">
    <citation type="submission" date="2019-02" db="EMBL/GenBank/DDBJ databases">
        <title>Deep-cultivation of Planctomycetes and their phenomic and genomic characterization uncovers novel biology.</title>
        <authorList>
            <person name="Wiegand S."/>
            <person name="Jogler M."/>
            <person name="Boedeker C."/>
            <person name="Pinto D."/>
            <person name="Vollmers J."/>
            <person name="Rivas-Marin E."/>
            <person name="Kohn T."/>
            <person name="Peeters S.H."/>
            <person name="Heuer A."/>
            <person name="Rast P."/>
            <person name="Oberbeckmann S."/>
            <person name="Bunk B."/>
            <person name="Jeske O."/>
            <person name="Meyerdierks A."/>
            <person name="Storesund J.E."/>
            <person name="Kallscheuer N."/>
            <person name="Luecker S."/>
            <person name="Lage O.M."/>
            <person name="Pohl T."/>
            <person name="Merkel B.J."/>
            <person name="Hornburger P."/>
            <person name="Mueller R.-W."/>
            <person name="Bruemmer F."/>
            <person name="Labrenz M."/>
            <person name="Spormann A.M."/>
            <person name="Op Den Camp H."/>
            <person name="Overmann J."/>
            <person name="Amann R."/>
            <person name="Jetten M.S.M."/>
            <person name="Mascher T."/>
            <person name="Medema M.H."/>
            <person name="Devos D.P."/>
            <person name="Kaster A.-K."/>
            <person name="Ovreas L."/>
            <person name="Rohde M."/>
            <person name="Galperin M.Y."/>
            <person name="Jogler C."/>
        </authorList>
    </citation>
    <scope>NUCLEOTIDE SEQUENCE [LARGE SCALE GENOMIC DNA]</scope>
    <source>
        <strain evidence="2 3">V7</strain>
    </source>
</reference>
<feature type="compositionally biased region" description="Low complexity" evidence="1">
    <location>
        <begin position="264"/>
        <end position="275"/>
    </location>
</feature>
<organism evidence="2 3">
    <name type="scientific">Crateriforma conspicua</name>
    <dbReference type="NCBI Taxonomy" id="2527996"/>
    <lineage>
        <taxon>Bacteria</taxon>
        <taxon>Pseudomonadati</taxon>
        <taxon>Planctomycetota</taxon>
        <taxon>Planctomycetia</taxon>
        <taxon>Planctomycetales</taxon>
        <taxon>Planctomycetaceae</taxon>
        <taxon>Crateriforma</taxon>
    </lineage>
</organism>
<comment type="caution">
    <text evidence="2">The sequence shown here is derived from an EMBL/GenBank/DDBJ whole genome shotgun (WGS) entry which is preliminary data.</text>
</comment>
<protein>
    <submittedName>
        <fullName evidence="2">Uncharacterized protein</fullName>
    </submittedName>
</protein>
<evidence type="ECO:0000256" key="1">
    <source>
        <dbReference type="SAM" id="MobiDB-lite"/>
    </source>
</evidence>
<dbReference type="AlphaFoldDB" id="A0A5C6FUU0"/>
<evidence type="ECO:0000313" key="3">
    <source>
        <dbReference type="Proteomes" id="UP000316476"/>
    </source>
</evidence>
<name>A0A5C6FUU0_9PLAN</name>
<accession>A0A5C6FUU0</accession>
<evidence type="ECO:0000313" key="2">
    <source>
        <dbReference type="EMBL" id="TWU66747.1"/>
    </source>
</evidence>
<feature type="compositionally biased region" description="Polar residues" evidence="1">
    <location>
        <begin position="167"/>
        <end position="183"/>
    </location>
</feature>
<sequence>MRVLNLAVVICVGGVLAALPFRLHQKSSQPTQPPARATGPTASQSHLFGETGHLFGESGDRFTVPGPRSEPAGPAASDDLKSLTDLVAYDPPPPPPGPSVRRPPMNLPLTYEDLAVPVQPTETMRQRFDAVAKYAQPTAQSPQRQTQRPADAPPRMPFGGSLAGLGTNPSGADNAQGNINQNDAARPHTAAAEATGVQGRTAATQLRPTISDVPLPSGNEPTNAGANFRDAMTMQMGPKSVAPSTPIPSLNGSPEDALAASPFATSKSSSAGAASRPNNPERERHWIRQP</sequence>
<gene>
    <name evidence="2" type="ORF">V7x_23180</name>
</gene>